<evidence type="ECO:0000313" key="1">
    <source>
        <dbReference type="EMBL" id="EJT45925.1"/>
    </source>
</evidence>
<dbReference type="KEGG" id="tasa:A1Q1_05597"/>
<protein>
    <submittedName>
        <fullName evidence="1">Uncharacterized protein</fullName>
    </submittedName>
</protein>
<evidence type="ECO:0000313" key="2">
    <source>
        <dbReference type="Proteomes" id="UP000002748"/>
    </source>
</evidence>
<reference evidence="1 2" key="1">
    <citation type="journal article" date="2012" name="Eukaryot. Cell">
        <title>Draft genome sequence of CBS 2479, the standard type strain of Trichosporon asahii.</title>
        <authorList>
            <person name="Yang R.Y."/>
            <person name="Li H.T."/>
            <person name="Zhu H."/>
            <person name="Zhou G.P."/>
            <person name="Wang M."/>
            <person name="Wang L."/>
        </authorList>
    </citation>
    <scope>NUCLEOTIDE SEQUENCE [LARGE SCALE GENOMIC DNA]</scope>
    <source>
        <strain evidence="2">ATCC 90039 / CBS 2479 / JCM 2466 / KCTC 7840 / NCYC 2677 / UAMH 7654</strain>
    </source>
</reference>
<dbReference type="GeneID" id="25989109"/>
<sequence length="344" mass="38535">MQRLELRPHPPTDCVLFHITWGGWPALDLAGLDRSDALVLSIELLPPDPEGLISDDEDEDGREQLSHLLHKVSEDVFRADSDEFRALQFSAASPGSPGQDVYGKIGCCYFDHVVVNDENYNLRKLVIRNAPVMFYDVPPEQLSVPNSLYAEQQCILVANSACLWESSPSDCCLGLDLDRQTVRWGIGPWPVAGIRELVIVFWTGDPDTPWLPPCYHSTASPRTRSELESSSEGCSAMQHVLDGMMKMIRSFDISVKHKVAITLVNIKACAGTISRTRWTYDAQDPLSPENYLRTHYAKWFDECNTKLPTIRLPTMQEWIDSGDADDVFASHELAPFLTTPANAK</sequence>
<comment type="caution">
    <text evidence="1">The sequence shown here is derived from an EMBL/GenBank/DDBJ whole genome shotgun (WGS) entry which is preliminary data.</text>
</comment>
<name>J4U6U7_TRIAS</name>
<dbReference type="HOGENOM" id="CLU_055175_0_0_1"/>
<gene>
    <name evidence="1" type="ORF">A1Q1_05597</name>
</gene>
<dbReference type="AlphaFoldDB" id="J4U6U7"/>
<dbReference type="RefSeq" id="XP_014176281.1">
    <property type="nucleotide sequence ID" value="XM_014320806.1"/>
</dbReference>
<dbReference type="EMBL" id="ALBS01000317">
    <property type="protein sequence ID" value="EJT45925.1"/>
    <property type="molecule type" value="Genomic_DNA"/>
</dbReference>
<proteinExistence type="predicted"/>
<dbReference type="Proteomes" id="UP000002748">
    <property type="component" value="Unassembled WGS sequence"/>
</dbReference>
<dbReference type="VEuPathDB" id="FungiDB:A1Q1_05597"/>
<organism evidence="1 2">
    <name type="scientific">Trichosporon asahii var. asahii (strain ATCC 90039 / CBS 2479 / JCM 2466 / KCTC 7840 / NBRC 103889/ NCYC 2677 / UAMH 7654)</name>
    <name type="common">Yeast</name>
    <dbReference type="NCBI Taxonomy" id="1186058"/>
    <lineage>
        <taxon>Eukaryota</taxon>
        <taxon>Fungi</taxon>
        <taxon>Dikarya</taxon>
        <taxon>Basidiomycota</taxon>
        <taxon>Agaricomycotina</taxon>
        <taxon>Tremellomycetes</taxon>
        <taxon>Trichosporonales</taxon>
        <taxon>Trichosporonaceae</taxon>
        <taxon>Trichosporon</taxon>
    </lineage>
</organism>
<accession>J4U6U7</accession>